<comment type="caution">
    <text evidence="1">The sequence shown here is derived from an EMBL/GenBank/DDBJ whole genome shotgun (WGS) entry which is preliminary data.</text>
</comment>
<dbReference type="OrthoDB" id="323767at2759"/>
<sequence length="653" mass="76491">MGSQCGRLCCRPCKKQLTIKQRVSNIYEQAPIEITENYCKNKASKISDYLKDRKNQISKCIREFKKKISQITPNSSAESQRTILLSLYTLRVLTENFEDFLPITYHLILQTMKMNCFQALKTPIYKTIEFITLLYPDKEINILEDIMSELIRYLTELKNVEDEEIKLLSNIIKPLQAKIAGNTYFDWQKPIRLILEKIIAKEDCLKELSLLTSFSEILCDANATGQQFVHFLIQYLHENKEWGDKSSQIFKAIIKGKNNFFRDQSSTVFKELLEYIKKNEKIDPLSVADCLKMIIDNSQTINTQHYSDMFESVIKNIIRSDTDIGERILESWINKADVQSYFKLFKNLVYREKIQSTYKQMLFVCKKRIDNEFSKPEFSETFLLPLFDIIYYLVNQIKEKHEPSKLKELSYLISKISAHIKFKNYDIQTICILIVKIVKSEENNLSIFKYLLKIILSVINQNSPEHVRSVISLIVKLKGFLSNTNSFYIGIFLWTTLKAAGIAYKNKAWVDFVDSTANENLKIEPFRTSLLNTDEFMSIMMNTRSIFKKHNTENTYFDEDIFNFDKIIDKKNDLIVLDDEDKEDYLGFNHSDTEFSSVSSFDYQDRVIDVQEIKPEIVINDYKQALLLQEEEDKKLIENLKIEDSNTPGNHSD</sequence>
<accession>A0A1R2D1X8</accession>
<organism evidence="1 2">
    <name type="scientific">Stentor coeruleus</name>
    <dbReference type="NCBI Taxonomy" id="5963"/>
    <lineage>
        <taxon>Eukaryota</taxon>
        <taxon>Sar</taxon>
        <taxon>Alveolata</taxon>
        <taxon>Ciliophora</taxon>
        <taxon>Postciliodesmatophora</taxon>
        <taxon>Heterotrichea</taxon>
        <taxon>Heterotrichida</taxon>
        <taxon>Stentoridae</taxon>
        <taxon>Stentor</taxon>
    </lineage>
</organism>
<dbReference type="EMBL" id="MPUH01000015">
    <property type="protein sequence ID" value="OMJ95258.1"/>
    <property type="molecule type" value="Genomic_DNA"/>
</dbReference>
<dbReference type="Proteomes" id="UP000187209">
    <property type="component" value="Unassembled WGS sequence"/>
</dbReference>
<dbReference type="SUPFAM" id="SSF48371">
    <property type="entry name" value="ARM repeat"/>
    <property type="match status" value="1"/>
</dbReference>
<evidence type="ECO:0000313" key="2">
    <source>
        <dbReference type="Proteomes" id="UP000187209"/>
    </source>
</evidence>
<evidence type="ECO:0000313" key="1">
    <source>
        <dbReference type="EMBL" id="OMJ95258.1"/>
    </source>
</evidence>
<dbReference type="InterPro" id="IPR016024">
    <property type="entry name" value="ARM-type_fold"/>
</dbReference>
<dbReference type="AlphaFoldDB" id="A0A1R2D1X8"/>
<reference evidence="1 2" key="1">
    <citation type="submission" date="2016-11" db="EMBL/GenBank/DDBJ databases">
        <title>The macronuclear genome of Stentor coeruleus: a giant cell with tiny introns.</title>
        <authorList>
            <person name="Slabodnick M."/>
            <person name="Ruby J.G."/>
            <person name="Reiff S.B."/>
            <person name="Swart E.C."/>
            <person name="Gosai S."/>
            <person name="Prabakaran S."/>
            <person name="Witkowska E."/>
            <person name="Larue G.E."/>
            <person name="Fisher S."/>
            <person name="Freeman R.M."/>
            <person name="Gunawardena J."/>
            <person name="Chu W."/>
            <person name="Stover N.A."/>
            <person name="Gregory B.D."/>
            <person name="Nowacki M."/>
            <person name="Derisi J."/>
            <person name="Roy S.W."/>
            <person name="Marshall W.F."/>
            <person name="Sood P."/>
        </authorList>
    </citation>
    <scope>NUCLEOTIDE SEQUENCE [LARGE SCALE GENOMIC DNA]</scope>
    <source>
        <strain evidence="1">WM001</strain>
    </source>
</reference>
<keyword evidence="2" id="KW-1185">Reference proteome</keyword>
<proteinExistence type="predicted"/>
<name>A0A1R2D1X8_9CILI</name>
<gene>
    <name evidence="1" type="ORF">SteCoe_1474</name>
</gene>
<protein>
    <submittedName>
        <fullName evidence="1">Uncharacterized protein</fullName>
    </submittedName>
</protein>